<gene>
    <name evidence="2" type="ORF">F8C82_10475</name>
</gene>
<organism evidence="2 3">
    <name type="scientific">Phaeocystidibacter marisrubri</name>
    <dbReference type="NCBI Taxonomy" id="1577780"/>
    <lineage>
        <taxon>Bacteria</taxon>
        <taxon>Pseudomonadati</taxon>
        <taxon>Bacteroidota</taxon>
        <taxon>Flavobacteriia</taxon>
        <taxon>Flavobacteriales</taxon>
        <taxon>Phaeocystidibacteraceae</taxon>
        <taxon>Phaeocystidibacter</taxon>
    </lineage>
</organism>
<name>A0A6L3ZFB3_9FLAO</name>
<dbReference type="RefSeq" id="WP_151693535.1">
    <property type="nucleotide sequence ID" value="NZ_BMGX01000001.1"/>
</dbReference>
<keyword evidence="1" id="KW-1133">Transmembrane helix</keyword>
<evidence type="ECO:0000256" key="1">
    <source>
        <dbReference type="SAM" id="Phobius"/>
    </source>
</evidence>
<feature type="transmembrane region" description="Helical" evidence="1">
    <location>
        <begin position="35"/>
        <end position="57"/>
    </location>
</feature>
<evidence type="ECO:0000313" key="3">
    <source>
        <dbReference type="Proteomes" id="UP000484164"/>
    </source>
</evidence>
<evidence type="ECO:0000313" key="2">
    <source>
        <dbReference type="EMBL" id="KAB2816107.1"/>
    </source>
</evidence>
<sequence>MSKLDTVAVEVHKAGENITLAELQDVYYVIDTGQLVIGLGVSLLTIIALAVGVTAYLHNHVDKKINSAKPDWEKVDDKQDTQITSLRNDLNSLRNELSKHEQLLSPLRKMVDAQTEKIFQAMDNDSHEKKSDGK</sequence>
<dbReference type="AlphaFoldDB" id="A0A6L3ZFB3"/>
<dbReference type="EMBL" id="WBVQ01000002">
    <property type="protein sequence ID" value="KAB2816107.1"/>
    <property type="molecule type" value="Genomic_DNA"/>
</dbReference>
<comment type="caution">
    <text evidence="2">The sequence shown here is derived from an EMBL/GenBank/DDBJ whole genome shotgun (WGS) entry which is preliminary data.</text>
</comment>
<proteinExistence type="predicted"/>
<protein>
    <submittedName>
        <fullName evidence="2">Uncharacterized protein</fullName>
    </submittedName>
</protein>
<accession>A0A6L3ZFB3</accession>
<keyword evidence="1" id="KW-0472">Membrane</keyword>
<keyword evidence="1" id="KW-0812">Transmembrane</keyword>
<keyword evidence="3" id="KW-1185">Reference proteome</keyword>
<reference evidence="2 3" key="1">
    <citation type="submission" date="2019-10" db="EMBL/GenBank/DDBJ databases">
        <title>Genome sequence of Phaeocystidibacter marisrubri JCM30614 (type strain).</title>
        <authorList>
            <person name="Bowman J.P."/>
        </authorList>
    </citation>
    <scope>NUCLEOTIDE SEQUENCE [LARGE SCALE GENOMIC DNA]</scope>
    <source>
        <strain evidence="2 3">JCM 30614</strain>
    </source>
</reference>
<dbReference type="Proteomes" id="UP000484164">
    <property type="component" value="Unassembled WGS sequence"/>
</dbReference>